<dbReference type="Proteomes" id="UP000305457">
    <property type="component" value="Chromosome"/>
</dbReference>
<dbReference type="Pfam" id="PF03305">
    <property type="entry name" value="Lipoprotein_X"/>
    <property type="match status" value="1"/>
</dbReference>
<evidence type="ECO:0000259" key="4">
    <source>
        <dbReference type="Pfam" id="PF03202"/>
    </source>
</evidence>
<dbReference type="EMBL" id="CP040825">
    <property type="protein sequence ID" value="QCZ36478.1"/>
    <property type="molecule type" value="Genomic_DNA"/>
</dbReference>
<dbReference type="NCBIfam" id="NF045826">
    <property type="entry name" value="lipo_P68"/>
    <property type="match status" value="1"/>
</dbReference>
<dbReference type="KEGG" id="mnh:FG904_00345"/>
<gene>
    <name evidence="6" type="ORF">FG904_00345</name>
</gene>
<feature type="signal peptide" evidence="3">
    <location>
        <begin position="1"/>
        <end position="25"/>
    </location>
</feature>
<evidence type="ECO:0000313" key="7">
    <source>
        <dbReference type="Proteomes" id="UP000305457"/>
    </source>
</evidence>
<feature type="chain" id="PRO_5022789082" description="P80 family lipoprotein" evidence="3">
    <location>
        <begin position="26"/>
        <end position="835"/>
    </location>
</feature>
<evidence type="ECO:0000256" key="3">
    <source>
        <dbReference type="SAM" id="SignalP"/>
    </source>
</evidence>
<evidence type="ECO:0000259" key="5">
    <source>
        <dbReference type="Pfam" id="PF03305"/>
    </source>
</evidence>
<comment type="similarity">
    <text evidence="1">Belongs to the MG185/MG260 family.</text>
</comment>
<evidence type="ECO:0008006" key="8">
    <source>
        <dbReference type="Google" id="ProtNLM"/>
    </source>
</evidence>
<accession>A0A5B7XUC4</accession>
<dbReference type="InterPro" id="IPR004984">
    <property type="entry name" value="Mycoplasma_lipoprotein_cen_dom"/>
</dbReference>
<evidence type="ECO:0000256" key="2">
    <source>
        <dbReference type="SAM" id="MobiDB-lite"/>
    </source>
</evidence>
<dbReference type="InterPro" id="IPR004890">
    <property type="entry name" value="Lipoprotein_10_C"/>
</dbReference>
<evidence type="ECO:0000313" key="6">
    <source>
        <dbReference type="EMBL" id="QCZ36478.1"/>
    </source>
</evidence>
<sequence>MSDKLKKIILGSSSLLGLFALTGVAASCGSDSSNKNTGKDGNGTVGGDENFFGGTNLEERIENGRSGAAISPKTQGFDQTSRAETIVAHTFSESGAQSRALNAIRDVYNKLVDANKKAIEGTAEGQEPNLPNPEVSSAALPVKFQNIGSGYPAGANKVSLDIVSKNKSLYDIVLNYTPVASNLAENNMLLSFNSAQTSLNTDLTDFSEKFVSSNLNSEGIDNVSTWVLPAFKSTNVLAINSPVLSYIVKSLKDAGVTVEAGSESFFNEIETKGVSDREGVQGIWGTPVSNISELAKGMVLSKEIFESYDKLIEFASRVQPLFENSKTGTKANVHVFGVDSATSLYTQAVFAELNADPRKMIQAVNKSGGITKVSYQALHTDGSEARIASETIYNKISSAVQSGGVKLLPGGQFSSNDQVKHRYAFSIGSTAGYSHNFINAEQKTIIEYKKDGRIDNTLSFEPRSFDNIPSNTSAIMGISAFSSLPEKEQNKIKRNTQPSEQITKWQPLYVYGGRNNPILAHDYLAQTYTNSENETIKVQLPAFSYAFADAESQKAFADRVAVAEFDYTKAALFATLAFNKSELGKYADYIAKLKELNLYAGTVITKLGNNGVDDPTTTVSILFIVKDAIDTSNENAKVRPLKDSAIQAIATAGYEKITLNKTQILQEEELHSIPTPSKWRKENQYNVIYSQGPSIIGLRSNPVNQDAAKAFVKWLLTTDKKYDFANGNGKLNLTPRDFLQRQMSYILPYKGFEAAEGTASLFGKNEYLKVALSLFGKGATDKDYRVYEEPGSSKAQTFRNSIDAAWEGLQKSVDNQTAATDKIQDFSNFASKIQA</sequence>
<name>A0A5B7XUC4_9MOLU</name>
<keyword evidence="3" id="KW-0732">Signal</keyword>
<evidence type="ECO:0000256" key="1">
    <source>
        <dbReference type="ARBA" id="ARBA00009031"/>
    </source>
</evidence>
<proteinExistence type="inferred from homology"/>
<dbReference type="OrthoDB" id="393769at2"/>
<organism evidence="6 7">
    <name type="scientific">Mycoplasma nasistruthionis</name>
    <dbReference type="NCBI Taxonomy" id="353852"/>
    <lineage>
        <taxon>Bacteria</taxon>
        <taxon>Bacillati</taxon>
        <taxon>Mycoplasmatota</taxon>
        <taxon>Mollicutes</taxon>
        <taxon>Mycoplasmataceae</taxon>
        <taxon>Mycoplasma</taxon>
    </lineage>
</organism>
<feature type="region of interest" description="Disordered" evidence="2">
    <location>
        <begin position="29"/>
        <end position="55"/>
    </location>
</feature>
<protein>
    <recommendedName>
        <fullName evidence="8">P80 family lipoprotein</fullName>
    </recommendedName>
</protein>
<dbReference type="InterPro" id="IPR054825">
    <property type="entry name" value="P68-like"/>
</dbReference>
<dbReference type="PROSITE" id="PS51257">
    <property type="entry name" value="PROKAR_LIPOPROTEIN"/>
    <property type="match status" value="1"/>
</dbReference>
<feature type="domain" description="Mycoplasma lipoprotein central" evidence="5">
    <location>
        <begin position="276"/>
        <end position="451"/>
    </location>
</feature>
<dbReference type="Pfam" id="PF03202">
    <property type="entry name" value="Lipoprotein_10"/>
    <property type="match status" value="1"/>
</dbReference>
<dbReference type="AlphaFoldDB" id="A0A5B7XUC4"/>
<dbReference type="RefSeq" id="WP_139591961.1">
    <property type="nucleotide sequence ID" value="NZ_CP040825.1"/>
</dbReference>
<feature type="domain" description="Mycoplasma lipoprotein C-terminal" evidence="4">
    <location>
        <begin position="690"/>
        <end position="809"/>
    </location>
</feature>
<reference evidence="6 7" key="1">
    <citation type="submission" date="2019-06" db="EMBL/GenBank/DDBJ databases">
        <title>Mycoplasma sp. 2F1A isolated from ostrich.</title>
        <authorList>
            <person name="Spergser J."/>
        </authorList>
    </citation>
    <scope>NUCLEOTIDE SEQUENCE [LARGE SCALE GENOMIC DNA]</scope>
    <source>
        <strain evidence="6 7">2F1A</strain>
    </source>
</reference>